<dbReference type="AlphaFoldDB" id="A0AAV5A209"/>
<comment type="subcellular location">
    <subcellularLocation>
        <location evidence="1">Membrane</location>
        <topology evidence="1">Multi-pass membrane protein</topology>
    </subcellularLocation>
</comment>
<dbReference type="InterPro" id="IPR011701">
    <property type="entry name" value="MFS"/>
</dbReference>
<evidence type="ECO:0008006" key="6">
    <source>
        <dbReference type="Google" id="ProtNLM"/>
    </source>
</evidence>
<dbReference type="Gene3D" id="1.20.1250.20">
    <property type="entry name" value="MFS general substrate transporter like domains"/>
    <property type="match status" value="1"/>
</dbReference>
<feature type="transmembrane region" description="Helical" evidence="3">
    <location>
        <begin position="317"/>
        <end position="335"/>
    </location>
</feature>
<feature type="transmembrane region" description="Helical" evidence="3">
    <location>
        <begin position="65"/>
        <end position="85"/>
    </location>
</feature>
<comment type="similarity">
    <text evidence="2">Belongs to the major facilitator superfamily. Monocarboxylate porter (TC 2.A.1.13) family.</text>
</comment>
<keyword evidence="5" id="KW-1185">Reference proteome</keyword>
<sequence>MSQQALTDSELIHDNKTIEDERTWNDSLDGTHASAVMKEERSGVVSPVVLPSDELRMEPPPDGGLTAWLVVLACVYQAHYLLTVFPTESAEVISLVGSICTAFTLASGVFAGRLVEIYGVKTVTIVGSVIFSGSLVAAGFCRTVPTLLVTQAVVPWFLKKRSLVLGIISAGAGVGGICWSFLARAVIAKFSYHWALWITACISAVLNLIAIIFIKDRPISGQDQRVKQQGSSFREAFGMFRNPKFATLYCASALSVFGFDFDLPKRTRYLVPFFYVPTYAETQLNATPLVGATLSAVIDLGLSAGRILIGRLADTRFGTMNSIILTGLCQLAFWLPATNSIALLYVFSFIYGFFGGGYIGLVPAILAQIFDEDKLPSIMGLFYSSELPGELAGGPIAGAIFSGTHGRWPPVILYSAMTMFGGSLLAIITRFQVDRRLFATV</sequence>
<feature type="transmembrane region" description="Helical" evidence="3">
    <location>
        <begin position="92"/>
        <end position="111"/>
    </location>
</feature>
<keyword evidence="3" id="KW-1133">Transmembrane helix</keyword>
<feature type="transmembrane region" description="Helical" evidence="3">
    <location>
        <begin position="387"/>
        <end position="405"/>
    </location>
</feature>
<reference evidence="4" key="1">
    <citation type="submission" date="2021-10" db="EMBL/GenBank/DDBJ databases">
        <title>De novo Genome Assembly of Clathrus columnatus (Basidiomycota, Fungi) Using Illumina and Nanopore Sequence Data.</title>
        <authorList>
            <person name="Ogiso-Tanaka E."/>
            <person name="Itagaki H."/>
            <person name="Hosoya T."/>
            <person name="Hosaka K."/>
        </authorList>
    </citation>
    <scope>NUCLEOTIDE SEQUENCE</scope>
    <source>
        <strain evidence="4">MO-923</strain>
    </source>
</reference>
<dbReference type="InterPro" id="IPR050327">
    <property type="entry name" value="Proton-linked_MCT"/>
</dbReference>
<proteinExistence type="inferred from homology"/>
<evidence type="ECO:0000313" key="4">
    <source>
        <dbReference type="EMBL" id="GJJ07046.1"/>
    </source>
</evidence>
<dbReference type="PANTHER" id="PTHR11360:SF284">
    <property type="entry name" value="EG:103B4.3 PROTEIN-RELATED"/>
    <property type="match status" value="1"/>
</dbReference>
<dbReference type="GO" id="GO:0016020">
    <property type="term" value="C:membrane"/>
    <property type="evidence" value="ECO:0007669"/>
    <property type="project" value="UniProtKB-SubCell"/>
</dbReference>
<gene>
    <name evidence="4" type="ORF">Clacol_001245</name>
</gene>
<keyword evidence="3" id="KW-0812">Transmembrane</keyword>
<feature type="transmembrane region" description="Helical" evidence="3">
    <location>
        <begin position="194"/>
        <end position="214"/>
    </location>
</feature>
<protein>
    <recommendedName>
        <fullName evidence="6">MFS general substrate transporter</fullName>
    </recommendedName>
</protein>
<accession>A0AAV5A209</accession>
<feature type="transmembrane region" description="Helical" evidence="3">
    <location>
        <begin position="341"/>
        <end position="366"/>
    </location>
</feature>
<name>A0AAV5A209_9AGAM</name>
<feature type="transmembrane region" description="Helical" evidence="3">
    <location>
        <begin position="162"/>
        <end position="182"/>
    </location>
</feature>
<feature type="transmembrane region" description="Helical" evidence="3">
    <location>
        <begin position="117"/>
        <end position="141"/>
    </location>
</feature>
<evidence type="ECO:0000313" key="5">
    <source>
        <dbReference type="Proteomes" id="UP001050691"/>
    </source>
</evidence>
<dbReference type="Pfam" id="PF07690">
    <property type="entry name" value="MFS_1"/>
    <property type="match status" value="1"/>
</dbReference>
<feature type="transmembrane region" description="Helical" evidence="3">
    <location>
        <begin position="411"/>
        <end position="428"/>
    </location>
</feature>
<dbReference type="GO" id="GO:0022857">
    <property type="term" value="F:transmembrane transporter activity"/>
    <property type="evidence" value="ECO:0007669"/>
    <property type="project" value="InterPro"/>
</dbReference>
<dbReference type="EMBL" id="BPWL01000002">
    <property type="protein sequence ID" value="GJJ07046.1"/>
    <property type="molecule type" value="Genomic_DNA"/>
</dbReference>
<dbReference type="SUPFAM" id="SSF103473">
    <property type="entry name" value="MFS general substrate transporter"/>
    <property type="match status" value="1"/>
</dbReference>
<dbReference type="Proteomes" id="UP001050691">
    <property type="component" value="Unassembled WGS sequence"/>
</dbReference>
<evidence type="ECO:0000256" key="3">
    <source>
        <dbReference type="SAM" id="Phobius"/>
    </source>
</evidence>
<dbReference type="PANTHER" id="PTHR11360">
    <property type="entry name" value="MONOCARBOXYLATE TRANSPORTER"/>
    <property type="match status" value="1"/>
</dbReference>
<evidence type="ECO:0000256" key="1">
    <source>
        <dbReference type="ARBA" id="ARBA00004141"/>
    </source>
</evidence>
<organism evidence="4 5">
    <name type="scientific">Clathrus columnatus</name>
    <dbReference type="NCBI Taxonomy" id="1419009"/>
    <lineage>
        <taxon>Eukaryota</taxon>
        <taxon>Fungi</taxon>
        <taxon>Dikarya</taxon>
        <taxon>Basidiomycota</taxon>
        <taxon>Agaricomycotina</taxon>
        <taxon>Agaricomycetes</taxon>
        <taxon>Phallomycetidae</taxon>
        <taxon>Phallales</taxon>
        <taxon>Clathraceae</taxon>
        <taxon>Clathrus</taxon>
    </lineage>
</organism>
<keyword evidence="3" id="KW-0472">Membrane</keyword>
<dbReference type="InterPro" id="IPR036259">
    <property type="entry name" value="MFS_trans_sf"/>
</dbReference>
<comment type="caution">
    <text evidence="4">The sequence shown here is derived from an EMBL/GenBank/DDBJ whole genome shotgun (WGS) entry which is preliminary data.</text>
</comment>
<evidence type="ECO:0000256" key="2">
    <source>
        <dbReference type="ARBA" id="ARBA00006727"/>
    </source>
</evidence>